<comment type="caution">
    <text evidence="5">The sequence shown here is derived from an EMBL/GenBank/DDBJ whole genome shotgun (WGS) entry which is preliminary data.</text>
</comment>
<evidence type="ECO:0000256" key="3">
    <source>
        <dbReference type="ARBA" id="ARBA00034315"/>
    </source>
</evidence>
<keyword evidence="1" id="KW-0547">Nucleotide-binding</keyword>
<accession>A0AAE3MMD0</accession>
<dbReference type="RefSeq" id="WP_266013390.1">
    <property type="nucleotide sequence ID" value="NZ_JAPFQP010000003.1"/>
</dbReference>
<protein>
    <recommendedName>
        <fullName evidence="4">Prokaryotic STING domain-containing protein</fullName>
    </recommendedName>
</protein>
<dbReference type="Pfam" id="PF20300">
    <property type="entry name" value="prok_STING"/>
    <property type="match status" value="1"/>
</dbReference>
<proteinExistence type="inferred from homology"/>
<name>A0AAE3MMD0_9FLAO</name>
<dbReference type="GO" id="GO:0000166">
    <property type="term" value="F:nucleotide binding"/>
    <property type="evidence" value="ECO:0007669"/>
    <property type="project" value="UniProtKB-KW"/>
</dbReference>
<dbReference type="AlphaFoldDB" id="A0AAE3MMD0"/>
<keyword evidence="6" id="KW-1185">Reference proteome</keyword>
<evidence type="ECO:0000256" key="2">
    <source>
        <dbReference type="ARBA" id="ARBA00023118"/>
    </source>
</evidence>
<comment type="similarity">
    <text evidence="3">In the C-terminal section; belongs to the bacterial STING family.</text>
</comment>
<sequence length="226" mass="25960">MSVNFKFFPFKDFIFSVVPTAASYEGYLKDIVPLELLSNKFVELGVGAGLSLLLALVFYRENLKSYKKSLAEILATGYFSNFTGRLGRILDSKKPLTFVFTDNKECLVNPENIEVYVKLPDSLSALKKYSSDVKKNYPIAYLKDSPTQDPLWVRGMVDDDGKMTIYEYPRTLFALPSYLKKDFSTQKKAEKNSIKLFAYFKAKIEGFRIEFSQDLDEERIRFSDTP</sequence>
<gene>
    <name evidence="5" type="ORF">OO016_10450</name>
</gene>
<organism evidence="5 6">
    <name type="scientific">Lentiprolixibacter aurantiacus</name>
    <dbReference type="NCBI Taxonomy" id="2993939"/>
    <lineage>
        <taxon>Bacteria</taxon>
        <taxon>Pseudomonadati</taxon>
        <taxon>Bacteroidota</taxon>
        <taxon>Flavobacteriia</taxon>
        <taxon>Flavobacteriales</taxon>
        <taxon>Flavobacteriaceae</taxon>
        <taxon>Lentiprolixibacter</taxon>
    </lineage>
</organism>
<dbReference type="EMBL" id="JAPFQP010000003">
    <property type="protein sequence ID" value="MCX2720021.1"/>
    <property type="molecule type" value="Genomic_DNA"/>
</dbReference>
<evidence type="ECO:0000259" key="4">
    <source>
        <dbReference type="Pfam" id="PF20300"/>
    </source>
</evidence>
<evidence type="ECO:0000256" key="1">
    <source>
        <dbReference type="ARBA" id="ARBA00022741"/>
    </source>
</evidence>
<keyword evidence="2" id="KW-0051">Antiviral defense</keyword>
<evidence type="ECO:0000313" key="5">
    <source>
        <dbReference type="EMBL" id="MCX2720021.1"/>
    </source>
</evidence>
<dbReference type="Proteomes" id="UP001207116">
    <property type="component" value="Unassembled WGS sequence"/>
</dbReference>
<reference evidence="5" key="1">
    <citation type="submission" date="2022-11" db="EMBL/GenBank/DDBJ databases">
        <title>The characterization of three novel Bacteroidetes species and genomic analysis of their roles in tidal elemental geochemical cycles.</title>
        <authorList>
            <person name="Ma K.-J."/>
        </authorList>
    </citation>
    <scope>NUCLEOTIDE SEQUENCE</scope>
    <source>
        <strain evidence="5">M415</strain>
    </source>
</reference>
<dbReference type="GO" id="GO:0051607">
    <property type="term" value="P:defense response to virus"/>
    <property type="evidence" value="ECO:0007669"/>
    <property type="project" value="UniProtKB-KW"/>
</dbReference>
<feature type="domain" description="Prokaryotic STING" evidence="4">
    <location>
        <begin position="71"/>
        <end position="193"/>
    </location>
</feature>
<dbReference type="InterPro" id="IPR046876">
    <property type="entry name" value="Prok_STING"/>
</dbReference>
<evidence type="ECO:0000313" key="6">
    <source>
        <dbReference type="Proteomes" id="UP001207116"/>
    </source>
</evidence>